<protein>
    <submittedName>
        <fullName evidence="1">Uncharacterized protein</fullName>
    </submittedName>
</protein>
<name>A0ABS8PIF5_9PSEU</name>
<organism evidence="1 2">
    <name type="scientific">Actinomycetospora endophytica</name>
    <dbReference type="NCBI Taxonomy" id="2291215"/>
    <lineage>
        <taxon>Bacteria</taxon>
        <taxon>Bacillati</taxon>
        <taxon>Actinomycetota</taxon>
        <taxon>Actinomycetes</taxon>
        <taxon>Pseudonocardiales</taxon>
        <taxon>Pseudonocardiaceae</taxon>
        <taxon>Actinomycetospora</taxon>
    </lineage>
</organism>
<dbReference type="EMBL" id="JAJNDB010000007">
    <property type="protein sequence ID" value="MCD2197270.1"/>
    <property type="molecule type" value="Genomic_DNA"/>
</dbReference>
<evidence type="ECO:0000313" key="1">
    <source>
        <dbReference type="EMBL" id="MCD2197270.1"/>
    </source>
</evidence>
<dbReference type="Proteomes" id="UP001199469">
    <property type="component" value="Unassembled WGS sequence"/>
</dbReference>
<accession>A0ABS8PIF5</accession>
<evidence type="ECO:0000313" key="2">
    <source>
        <dbReference type="Proteomes" id="UP001199469"/>
    </source>
</evidence>
<keyword evidence="2" id="KW-1185">Reference proteome</keyword>
<proteinExistence type="predicted"/>
<reference evidence="1 2" key="1">
    <citation type="submission" date="2021-11" db="EMBL/GenBank/DDBJ databases">
        <title>Draft genome sequence of Actinomycetospora sp. SF1 isolated from the rhizosphere soil.</title>
        <authorList>
            <person name="Duangmal K."/>
            <person name="Chantavorakit T."/>
        </authorList>
    </citation>
    <scope>NUCLEOTIDE SEQUENCE [LARGE SCALE GENOMIC DNA]</scope>
    <source>
        <strain evidence="1 2">TBRC 5722</strain>
    </source>
</reference>
<gene>
    <name evidence="1" type="ORF">LQ327_28250</name>
</gene>
<sequence>MDTWQVQLPIAGYEARTVIVEFDRRRPAYPQVYADGSVESPHRFRNKRGGRMLCIWHSGDDACRRWVPEDGLLKLLGMIAEHLFKEAWWREHGEWLGEEYPHEEADTI</sequence>
<dbReference type="RefSeq" id="WP_230739180.1">
    <property type="nucleotide sequence ID" value="NZ_JAJNDB010000007.1"/>
</dbReference>
<comment type="caution">
    <text evidence="1">The sequence shown here is derived from an EMBL/GenBank/DDBJ whole genome shotgun (WGS) entry which is preliminary data.</text>
</comment>